<organism evidence="2 3">
    <name type="scientific">Crepidotus variabilis</name>
    <dbReference type="NCBI Taxonomy" id="179855"/>
    <lineage>
        <taxon>Eukaryota</taxon>
        <taxon>Fungi</taxon>
        <taxon>Dikarya</taxon>
        <taxon>Basidiomycota</taxon>
        <taxon>Agaricomycotina</taxon>
        <taxon>Agaricomycetes</taxon>
        <taxon>Agaricomycetidae</taxon>
        <taxon>Agaricales</taxon>
        <taxon>Agaricineae</taxon>
        <taxon>Crepidotaceae</taxon>
        <taxon>Crepidotus</taxon>
    </lineage>
</organism>
<dbReference type="AlphaFoldDB" id="A0A9P6EGQ7"/>
<keyword evidence="3" id="KW-1185">Reference proteome</keyword>
<name>A0A9P6EGQ7_9AGAR</name>
<evidence type="ECO:0000313" key="3">
    <source>
        <dbReference type="Proteomes" id="UP000807306"/>
    </source>
</evidence>
<gene>
    <name evidence="2" type="ORF">CPB83DRAFT_853707</name>
</gene>
<dbReference type="Proteomes" id="UP000807306">
    <property type="component" value="Unassembled WGS sequence"/>
</dbReference>
<feature type="region of interest" description="Disordered" evidence="1">
    <location>
        <begin position="26"/>
        <end position="53"/>
    </location>
</feature>
<reference evidence="2" key="1">
    <citation type="submission" date="2020-11" db="EMBL/GenBank/DDBJ databases">
        <authorList>
            <consortium name="DOE Joint Genome Institute"/>
            <person name="Ahrendt S."/>
            <person name="Riley R."/>
            <person name="Andreopoulos W."/>
            <person name="Labutti K."/>
            <person name="Pangilinan J."/>
            <person name="Ruiz-Duenas F.J."/>
            <person name="Barrasa J.M."/>
            <person name="Sanchez-Garcia M."/>
            <person name="Camarero S."/>
            <person name="Miyauchi S."/>
            <person name="Serrano A."/>
            <person name="Linde D."/>
            <person name="Babiker R."/>
            <person name="Drula E."/>
            <person name="Ayuso-Fernandez I."/>
            <person name="Pacheco R."/>
            <person name="Padilla G."/>
            <person name="Ferreira P."/>
            <person name="Barriuso J."/>
            <person name="Kellner H."/>
            <person name="Castanera R."/>
            <person name="Alfaro M."/>
            <person name="Ramirez L."/>
            <person name="Pisabarro A.G."/>
            <person name="Kuo A."/>
            <person name="Tritt A."/>
            <person name="Lipzen A."/>
            <person name="He G."/>
            <person name="Yan M."/>
            <person name="Ng V."/>
            <person name="Cullen D."/>
            <person name="Martin F."/>
            <person name="Rosso M.-N."/>
            <person name="Henrissat B."/>
            <person name="Hibbett D."/>
            <person name="Martinez A.T."/>
            <person name="Grigoriev I.V."/>
        </authorList>
    </citation>
    <scope>NUCLEOTIDE SEQUENCE</scope>
    <source>
        <strain evidence="2">CBS 506.95</strain>
    </source>
</reference>
<sequence length="316" mass="36394">MAAQDGQNTAEYLFFPITPIKASRFTPIKRGSGTDSTGNPWPERPNQDALPAGPRAHWGQFSNLSANHVLYDCELINPHGWIRLIHPDGKSYYMSLQGHRNPSIVTELDISVEATQTTILRVHTELCNQLLSLGWMPKSIGQEEVYIQMAGNTCSYYFVDIRSQDIFWAHPFLREKLGEGFPSNPNYDRIITQNYFAHLESFPCGRNAYDQNLDLSSTFKLRDLLRLAISNDPNTPKSTVLDYLVAVQSPWVEADPRTYLEVLDDLKKEKFAYDGTLDENWVWFVSRLLRLIYHEQNTHRYGMPNARPLWNLQRLV</sequence>
<dbReference type="OrthoDB" id="2674421at2759"/>
<evidence type="ECO:0000313" key="2">
    <source>
        <dbReference type="EMBL" id="KAF9528757.1"/>
    </source>
</evidence>
<evidence type="ECO:0000256" key="1">
    <source>
        <dbReference type="SAM" id="MobiDB-lite"/>
    </source>
</evidence>
<comment type="caution">
    <text evidence="2">The sequence shown here is derived from an EMBL/GenBank/DDBJ whole genome shotgun (WGS) entry which is preliminary data.</text>
</comment>
<evidence type="ECO:0008006" key="4">
    <source>
        <dbReference type="Google" id="ProtNLM"/>
    </source>
</evidence>
<dbReference type="EMBL" id="MU157850">
    <property type="protein sequence ID" value="KAF9528757.1"/>
    <property type="molecule type" value="Genomic_DNA"/>
</dbReference>
<protein>
    <recommendedName>
        <fullName evidence="4">WW domain-containing protein</fullName>
    </recommendedName>
</protein>
<accession>A0A9P6EGQ7</accession>
<proteinExistence type="predicted"/>